<evidence type="ECO:0000256" key="1">
    <source>
        <dbReference type="SAM" id="MobiDB-lite"/>
    </source>
</evidence>
<dbReference type="GO" id="GO:0042602">
    <property type="term" value="F:riboflavin reductase (NADPH) activity"/>
    <property type="evidence" value="ECO:0007669"/>
    <property type="project" value="TreeGrafter"/>
</dbReference>
<evidence type="ECO:0000259" key="2">
    <source>
        <dbReference type="Pfam" id="PF13460"/>
    </source>
</evidence>
<evidence type="ECO:0000313" key="3">
    <source>
        <dbReference type="EMBL" id="MBB5224319.1"/>
    </source>
</evidence>
<dbReference type="Proteomes" id="UP000549457">
    <property type="component" value="Unassembled WGS sequence"/>
</dbReference>
<evidence type="ECO:0000313" key="4">
    <source>
        <dbReference type="Proteomes" id="UP000549457"/>
    </source>
</evidence>
<gene>
    <name evidence="3" type="ORF">HNP73_004288</name>
</gene>
<dbReference type="AlphaFoldDB" id="A0A840SMK5"/>
<dbReference type="EMBL" id="JACHFM010000006">
    <property type="protein sequence ID" value="MBB5224319.1"/>
    <property type="molecule type" value="Genomic_DNA"/>
</dbReference>
<dbReference type="RefSeq" id="WP_052201851.1">
    <property type="nucleotide sequence ID" value="NZ_JACHFM010000006.1"/>
</dbReference>
<dbReference type="PANTHER" id="PTHR43355">
    <property type="entry name" value="FLAVIN REDUCTASE (NADPH)"/>
    <property type="match status" value="1"/>
</dbReference>
<accession>A0A840SMK5</accession>
<dbReference type="GO" id="GO:0004074">
    <property type="term" value="F:biliverdin reductase [NAD(P)H] activity"/>
    <property type="evidence" value="ECO:0007669"/>
    <property type="project" value="TreeGrafter"/>
</dbReference>
<proteinExistence type="predicted"/>
<dbReference type="InterPro" id="IPR016040">
    <property type="entry name" value="NAD(P)-bd_dom"/>
</dbReference>
<feature type="compositionally biased region" description="Low complexity" evidence="1">
    <location>
        <begin position="95"/>
        <end position="107"/>
    </location>
</feature>
<name>A0A840SMK5_9RHOB</name>
<keyword evidence="4" id="KW-1185">Reference proteome</keyword>
<dbReference type="InterPro" id="IPR051606">
    <property type="entry name" value="Polyketide_Oxido-like"/>
</dbReference>
<feature type="domain" description="NAD(P)-binding" evidence="2">
    <location>
        <begin position="7"/>
        <end position="76"/>
    </location>
</feature>
<sequence>MNILILGAAGATGRLCVDECLARGHKVGAFVHNSALRNAGERLETVRGDLRNRADIAIALEGRDAVVSTSMQSIDAGSGALDKEVSGLCEPGTCRSPPHQSRSQQSRCVRPWVQ</sequence>
<reference evidence="3 4" key="1">
    <citation type="submission" date="2020-08" db="EMBL/GenBank/DDBJ databases">
        <title>Genomic Encyclopedia of Type Strains, Phase IV (KMG-IV): sequencing the most valuable type-strain genomes for metagenomic binning, comparative biology and taxonomic classification.</title>
        <authorList>
            <person name="Goeker M."/>
        </authorList>
    </citation>
    <scope>NUCLEOTIDE SEQUENCE [LARGE SCALE GENOMIC DNA]</scope>
    <source>
        <strain evidence="3 4">DSM 101730</strain>
    </source>
</reference>
<comment type="caution">
    <text evidence="3">The sequence shown here is derived from an EMBL/GenBank/DDBJ whole genome shotgun (WGS) entry which is preliminary data.</text>
</comment>
<protein>
    <submittedName>
        <fullName evidence="3">Putative NADH-flavin reductase</fullName>
    </submittedName>
</protein>
<dbReference type="PANTHER" id="PTHR43355:SF2">
    <property type="entry name" value="FLAVIN REDUCTASE (NADPH)"/>
    <property type="match status" value="1"/>
</dbReference>
<dbReference type="Gene3D" id="3.40.50.720">
    <property type="entry name" value="NAD(P)-binding Rossmann-like Domain"/>
    <property type="match status" value="1"/>
</dbReference>
<dbReference type="Pfam" id="PF13460">
    <property type="entry name" value="NAD_binding_10"/>
    <property type="match status" value="1"/>
</dbReference>
<dbReference type="InterPro" id="IPR036291">
    <property type="entry name" value="NAD(P)-bd_dom_sf"/>
</dbReference>
<dbReference type="SUPFAM" id="SSF51735">
    <property type="entry name" value="NAD(P)-binding Rossmann-fold domains"/>
    <property type="match status" value="1"/>
</dbReference>
<feature type="region of interest" description="Disordered" evidence="1">
    <location>
        <begin position="92"/>
        <end position="114"/>
    </location>
</feature>
<organism evidence="3 4">
    <name type="scientific">Amaricoccus macauensis</name>
    <dbReference type="NCBI Taxonomy" id="57001"/>
    <lineage>
        <taxon>Bacteria</taxon>
        <taxon>Pseudomonadati</taxon>
        <taxon>Pseudomonadota</taxon>
        <taxon>Alphaproteobacteria</taxon>
        <taxon>Rhodobacterales</taxon>
        <taxon>Paracoccaceae</taxon>
        <taxon>Amaricoccus</taxon>
    </lineage>
</organism>